<feature type="transmembrane region" description="Helical" evidence="9">
    <location>
        <begin position="121"/>
        <end position="138"/>
    </location>
</feature>
<reference evidence="10 11" key="1">
    <citation type="submission" date="2019-07" db="EMBL/GenBank/DDBJ databases">
        <title>Genomes of sea-ice associated Colwellia species.</title>
        <authorList>
            <person name="Bowman J.P."/>
        </authorList>
    </citation>
    <scope>NUCLEOTIDE SEQUENCE [LARGE SCALE GENOMIC DNA]</scope>
    <source>
        <strain evidence="10 11">ACAM 459</strain>
    </source>
</reference>
<dbReference type="AlphaFoldDB" id="A0A5C6QF13"/>
<comment type="subcellular location">
    <subcellularLocation>
        <location evidence="1">Cell inner membrane</location>
        <topology evidence="1">Multi-pass membrane protein</topology>
    </subcellularLocation>
</comment>
<dbReference type="PANTHER" id="PTHR39342">
    <property type="entry name" value="UPF0283 MEMBRANE PROTEIN YCJF"/>
    <property type="match status" value="1"/>
</dbReference>
<evidence type="ECO:0000256" key="5">
    <source>
        <dbReference type="ARBA" id="ARBA00022692"/>
    </source>
</evidence>
<keyword evidence="5 9" id="KW-0812">Transmembrane</keyword>
<gene>
    <name evidence="10" type="ORF">ESZ36_13510</name>
</gene>
<evidence type="ECO:0000313" key="10">
    <source>
        <dbReference type="EMBL" id="TWX67310.1"/>
    </source>
</evidence>
<feature type="region of interest" description="Disordered" evidence="8">
    <location>
        <begin position="1"/>
        <end position="31"/>
    </location>
</feature>
<dbReference type="Pfam" id="PF05128">
    <property type="entry name" value="DUF697"/>
    <property type="match status" value="1"/>
</dbReference>
<comment type="caution">
    <text evidence="10">The sequence shown here is derived from an EMBL/GenBank/DDBJ whole genome shotgun (WGS) entry which is preliminary data.</text>
</comment>
<name>A0A5C6QF13_9GAMM</name>
<proteinExistence type="inferred from homology"/>
<keyword evidence="3" id="KW-1003">Cell membrane</keyword>
<evidence type="ECO:0000256" key="1">
    <source>
        <dbReference type="ARBA" id="ARBA00004429"/>
    </source>
</evidence>
<dbReference type="InterPro" id="IPR021147">
    <property type="entry name" value="DUF697"/>
</dbReference>
<dbReference type="EMBL" id="VOLT01000006">
    <property type="protein sequence ID" value="TWX67310.1"/>
    <property type="molecule type" value="Genomic_DNA"/>
</dbReference>
<keyword evidence="6 9" id="KW-1133">Transmembrane helix</keyword>
<feature type="transmembrane region" description="Helical" evidence="9">
    <location>
        <begin position="242"/>
        <end position="260"/>
    </location>
</feature>
<evidence type="ECO:0000256" key="3">
    <source>
        <dbReference type="ARBA" id="ARBA00022475"/>
    </source>
</evidence>
<dbReference type="OrthoDB" id="958025at2"/>
<protein>
    <submittedName>
        <fullName evidence="10">TIGR01620 family protein</fullName>
    </submittedName>
</protein>
<dbReference type="InterPro" id="IPR006507">
    <property type="entry name" value="UPF0283"/>
</dbReference>
<dbReference type="GO" id="GO:0005886">
    <property type="term" value="C:plasma membrane"/>
    <property type="evidence" value="ECO:0007669"/>
    <property type="project" value="UniProtKB-SubCell"/>
</dbReference>
<organism evidence="10 11">
    <name type="scientific">Colwellia demingiae</name>
    <dbReference type="NCBI Taxonomy" id="89401"/>
    <lineage>
        <taxon>Bacteria</taxon>
        <taxon>Pseudomonadati</taxon>
        <taxon>Pseudomonadota</taxon>
        <taxon>Gammaproteobacteria</taxon>
        <taxon>Alteromonadales</taxon>
        <taxon>Colwelliaceae</taxon>
        <taxon>Colwellia</taxon>
    </lineage>
</organism>
<feature type="transmembrane region" description="Helical" evidence="9">
    <location>
        <begin position="87"/>
        <end position="109"/>
    </location>
</feature>
<accession>A0A5C6QF13</accession>
<dbReference type="PANTHER" id="PTHR39342:SF1">
    <property type="entry name" value="UPF0283 MEMBRANE PROTEIN YCJF"/>
    <property type="match status" value="1"/>
</dbReference>
<dbReference type="NCBIfam" id="TIGR01620">
    <property type="entry name" value="hyp_HI0043"/>
    <property type="match status" value="1"/>
</dbReference>
<evidence type="ECO:0000313" key="11">
    <source>
        <dbReference type="Proteomes" id="UP000321822"/>
    </source>
</evidence>
<sequence length="375" mass="42188">MTTKDNENLQQQQILFSESDSVTEQGKDPFKDGEVGATFTEQVVFDNDTYLHMSLDENGLDEQREAELNDEQLHQDIDLVQGGKRSWLWRTIGTLFVILLAIEAVDFFIAGFEQSPIVTSLYALLLASLTLVSGNYLWREFIGLRQFKNRQKMKQQATELLLIDSEQLTENSNKRGRDFCENISDNLPCDLVFDCPKEQQVWHDALAADYSSSELVQLYSRVVLSKVDEKALNEVDKFSTEAVVLIALSPVALIDMLIMLSRNLRMINKIAGLYGLKLGYWSRIKLIKQVFVNMAYAGASELVADFGSDMLGAELLGKLSARFAQGLGAGMLTARLGAKTMELCRPIPFKEKPKLTQVRKKIAQQIKTLVSPSKK</sequence>
<comment type="similarity">
    <text evidence="2">Belongs to the UPF0283 family.</text>
</comment>
<keyword evidence="11" id="KW-1185">Reference proteome</keyword>
<evidence type="ECO:0000256" key="6">
    <source>
        <dbReference type="ARBA" id="ARBA00022989"/>
    </source>
</evidence>
<evidence type="ECO:0000256" key="8">
    <source>
        <dbReference type="SAM" id="MobiDB-lite"/>
    </source>
</evidence>
<keyword evidence="4" id="KW-0997">Cell inner membrane</keyword>
<evidence type="ECO:0000256" key="9">
    <source>
        <dbReference type="SAM" id="Phobius"/>
    </source>
</evidence>
<dbReference type="RefSeq" id="WP_146788862.1">
    <property type="nucleotide sequence ID" value="NZ_VOLT01000006.1"/>
</dbReference>
<evidence type="ECO:0000256" key="2">
    <source>
        <dbReference type="ARBA" id="ARBA00008255"/>
    </source>
</evidence>
<feature type="compositionally biased region" description="Polar residues" evidence="8">
    <location>
        <begin position="8"/>
        <end position="24"/>
    </location>
</feature>
<evidence type="ECO:0000256" key="7">
    <source>
        <dbReference type="ARBA" id="ARBA00023136"/>
    </source>
</evidence>
<evidence type="ECO:0000256" key="4">
    <source>
        <dbReference type="ARBA" id="ARBA00022519"/>
    </source>
</evidence>
<keyword evidence="7 9" id="KW-0472">Membrane</keyword>
<dbReference type="Proteomes" id="UP000321822">
    <property type="component" value="Unassembled WGS sequence"/>
</dbReference>